<gene>
    <name evidence="2" type="ORF">SAMN05443248_8025</name>
</gene>
<evidence type="ECO:0000259" key="1">
    <source>
        <dbReference type="PROSITE" id="PS51340"/>
    </source>
</evidence>
<protein>
    <submittedName>
        <fullName evidence="2">MOSC domain-containing protein YiiM</fullName>
    </submittedName>
</protein>
<dbReference type="EMBL" id="LT670817">
    <property type="protein sequence ID" value="SHI08233.1"/>
    <property type="molecule type" value="Genomic_DNA"/>
</dbReference>
<dbReference type="PANTHER" id="PTHR36930">
    <property type="entry name" value="METAL-SULFUR CLUSTER BIOSYNTHESIS PROTEINS YUAD-RELATED"/>
    <property type="match status" value="1"/>
</dbReference>
<evidence type="ECO:0000313" key="2">
    <source>
        <dbReference type="EMBL" id="SHI08233.1"/>
    </source>
</evidence>
<evidence type="ECO:0000313" key="3">
    <source>
        <dbReference type="Proteomes" id="UP000189796"/>
    </source>
</evidence>
<dbReference type="PANTHER" id="PTHR36930:SF1">
    <property type="entry name" value="MOSC DOMAIN-CONTAINING PROTEIN"/>
    <property type="match status" value="1"/>
</dbReference>
<sequence>MSRLAPFIQFRLEAVEALGPAFLPRRKSSARRRTSRNRRPMDRLIEHMYSDGSDPEPTASSALRIVGLASDDKHRFSKSRHESLVLLKGIGVEGDAHAGPVVRHRYLMRHDPTMPNARQVHLINSELLETLRAEGCILGPGDLGENVLTAGLDLESLPLGTILKLGAEAAIELTGLRTPSVLIDRFRTGLKHKLIMPDADRPAFRCGVMSVVLSGGRIFVGDRIEIRFPPEPWRPLPAL</sequence>
<dbReference type="RefSeq" id="WP_245332418.1">
    <property type="nucleotide sequence ID" value="NZ_LT670817.1"/>
</dbReference>
<dbReference type="PROSITE" id="PS51340">
    <property type="entry name" value="MOSC"/>
    <property type="match status" value="1"/>
</dbReference>
<dbReference type="Pfam" id="PF03473">
    <property type="entry name" value="MOSC"/>
    <property type="match status" value="1"/>
</dbReference>
<dbReference type="SUPFAM" id="SSF50800">
    <property type="entry name" value="PK beta-barrel domain-like"/>
    <property type="match status" value="1"/>
</dbReference>
<dbReference type="InterPro" id="IPR011037">
    <property type="entry name" value="Pyrv_Knase-like_insert_dom_sf"/>
</dbReference>
<dbReference type="AlphaFoldDB" id="A0A1M5Y9N2"/>
<dbReference type="GO" id="GO:0030170">
    <property type="term" value="F:pyridoxal phosphate binding"/>
    <property type="evidence" value="ECO:0007669"/>
    <property type="project" value="InterPro"/>
</dbReference>
<name>A0A1M5Y9N2_9BRAD</name>
<dbReference type="InterPro" id="IPR005302">
    <property type="entry name" value="MoCF_Sase_C"/>
</dbReference>
<proteinExistence type="predicted"/>
<dbReference type="GO" id="GO:0030151">
    <property type="term" value="F:molybdenum ion binding"/>
    <property type="evidence" value="ECO:0007669"/>
    <property type="project" value="InterPro"/>
</dbReference>
<feature type="domain" description="MOSC" evidence="1">
    <location>
        <begin position="77"/>
        <end position="227"/>
    </location>
</feature>
<dbReference type="GO" id="GO:0003824">
    <property type="term" value="F:catalytic activity"/>
    <property type="evidence" value="ECO:0007669"/>
    <property type="project" value="InterPro"/>
</dbReference>
<dbReference type="Proteomes" id="UP000189796">
    <property type="component" value="Chromosome I"/>
</dbReference>
<accession>A0A1M5Y9N2</accession>
<dbReference type="InterPro" id="IPR052716">
    <property type="entry name" value="MOSC_domain"/>
</dbReference>
<reference evidence="2 3" key="1">
    <citation type="submission" date="2016-11" db="EMBL/GenBank/DDBJ databases">
        <authorList>
            <person name="Jaros S."/>
            <person name="Januszkiewicz K."/>
            <person name="Wedrychowicz H."/>
        </authorList>
    </citation>
    <scope>NUCLEOTIDE SEQUENCE [LARGE SCALE GENOMIC DNA]</scope>
    <source>
        <strain evidence="2 3">GAS138</strain>
    </source>
</reference>
<dbReference type="Gene3D" id="2.40.33.20">
    <property type="entry name" value="PK beta-barrel domain-like"/>
    <property type="match status" value="1"/>
</dbReference>
<organism evidence="2 3">
    <name type="scientific">Bradyrhizobium erythrophlei</name>
    <dbReference type="NCBI Taxonomy" id="1437360"/>
    <lineage>
        <taxon>Bacteria</taxon>
        <taxon>Pseudomonadati</taxon>
        <taxon>Pseudomonadota</taxon>
        <taxon>Alphaproteobacteria</taxon>
        <taxon>Hyphomicrobiales</taxon>
        <taxon>Nitrobacteraceae</taxon>
        <taxon>Bradyrhizobium</taxon>
    </lineage>
</organism>